<dbReference type="InterPro" id="IPR001283">
    <property type="entry name" value="CRISP-related"/>
</dbReference>
<protein>
    <submittedName>
        <fullName evidence="4">SCP domain-containing protein</fullName>
    </submittedName>
</protein>
<feature type="domain" description="SCP" evidence="2">
    <location>
        <begin position="40"/>
        <end position="151"/>
    </location>
</feature>
<name>A0A1I7WHH4_HETBA</name>
<dbReference type="Pfam" id="PF00188">
    <property type="entry name" value="CAP"/>
    <property type="match status" value="1"/>
</dbReference>
<dbReference type="AlphaFoldDB" id="A0A1I7WHH4"/>
<keyword evidence="3" id="KW-1185">Reference proteome</keyword>
<dbReference type="SMART" id="SM00198">
    <property type="entry name" value="SCP"/>
    <property type="match status" value="1"/>
</dbReference>
<dbReference type="Proteomes" id="UP000095283">
    <property type="component" value="Unplaced"/>
</dbReference>
<dbReference type="GO" id="GO:0005576">
    <property type="term" value="C:extracellular region"/>
    <property type="evidence" value="ECO:0007669"/>
    <property type="project" value="InterPro"/>
</dbReference>
<evidence type="ECO:0000313" key="3">
    <source>
        <dbReference type="Proteomes" id="UP000095283"/>
    </source>
</evidence>
<dbReference type="InterPro" id="IPR018244">
    <property type="entry name" value="Allrgn_V5/Tpx1_CS"/>
</dbReference>
<dbReference type="SUPFAM" id="SSF55797">
    <property type="entry name" value="PR-1-like"/>
    <property type="match status" value="1"/>
</dbReference>
<evidence type="ECO:0000259" key="2">
    <source>
        <dbReference type="SMART" id="SM00198"/>
    </source>
</evidence>
<dbReference type="WBParaSite" id="Hba_04446">
    <property type="protein sequence ID" value="Hba_04446"/>
    <property type="gene ID" value="Hba_04446"/>
</dbReference>
<evidence type="ECO:0000256" key="1">
    <source>
        <dbReference type="SAM" id="SignalP"/>
    </source>
</evidence>
<reference evidence="4" key="1">
    <citation type="submission" date="2016-11" db="UniProtKB">
        <authorList>
            <consortium name="WormBaseParasite"/>
        </authorList>
    </citation>
    <scope>IDENTIFICATION</scope>
</reference>
<evidence type="ECO:0000313" key="4">
    <source>
        <dbReference type="WBParaSite" id="Hba_04446"/>
    </source>
</evidence>
<proteinExistence type="predicted"/>
<feature type="signal peptide" evidence="1">
    <location>
        <begin position="1"/>
        <end position="19"/>
    </location>
</feature>
<dbReference type="PROSITE" id="PS01009">
    <property type="entry name" value="CRISP_1"/>
    <property type="match status" value="1"/>
</dbReference>
<feature type="chain" id="PRO_5009310622" evidence="1">
    <location>
        <begin position="20"/>
        <end position="182"/>
    </location>
</feature>
<dbReference type="Gene3D" id="3.40.33.10">
    <property type="entry name" value="CAP"/>
    <property type="match status" value="1"/>
</dbReference>
<sequence length="182" mass="20880">MRFTIISGCFLFLNQFLFQDLLSEFGYHHFALKVPKIKKNAKTYRLTNISDNGLNKMCPGKTIMSMTANWRDMPMIGLNNAIEKWWKELEDVGFPADNILSGDVWAKKGRLIGHYTQMAWAHTYRLGCAVVSCPTMGYVVCHYGPVLYNTSIFLKIFSLQRRISAEQSLSTHTNRNQKCIIS</sequence>
<accession>A0A1I7WHH4</accession>
<organism evidence="3 4">
    <name type="scientific">Heterorhabditis bacteriophora</name>
    <name type="common">Entomopathogenic nematode worm</name>
    <dbReference type="NCBI Taxonomy" id="37862"/>
    <lineage>
        <taxon>Eukaryota</taxon>
        <taxon>Metazoa</taxon>
        <taxon>Ecdysozoa</taxon>
        <taxon>Nematoda</taxon>
        <taxon>Chromadorea</taxon>
        <taxon>Rhabditida</taxon>
        <taxon>Rhabditina</taxon>
        <taxon>Rhabditomorpha</taxon>
        <taxon>Strongyloidea</taxon>
        <taxon>Heterorhabditidae</taxon>
        <taxon>Heterorhabditis</taxon>
    </lineage>
</organism>
<dbReference type="CDD" id="cd05380">
    <property type="entry name" value="CAP_euk"/>
    <property type="match status" value="1"/>
</dbReference>
<dbReference type="PANTHER" id="PTHR10334">
    <property type="entry name" value="CYSTEINE-RICH SECRETORY PROTEIN-RELATED"/>
    <property type="match status" value="1"/>
</dbReference>
<dbReference type="InterPro" id="IPR014044">
    <property type="entry name" value="CAP_dom"/>
</dbReference>
<keyword evidence="1" id="KW-0732">Signal</keyword>
<dbReference type="PRINTS" id="PR00837">
    <property type="entry name" value="V5TPXLIKE"/>
</dbReference>
<dbReference type="InterPro" id="IPR035940">
    <property type="entry name" value="CAP_sf"/>
</dbReference>